<sequence length="43" mass="4361">MVGRTTAGITVDTDITVAIVVDMAADTVDGGVEPRLDNLISSA</sequence>
<proteinExistence type="predicted"/>
<dbReference type="EMBL" id="NBTZ01000131">
    <property type="protein sequence ID" value="OTP68612.1"/>
    <property type="molecule type" value="Genomic_DNA"/>
</dbReference>
<dbReference type="AlphaFoldDB" id="A0A242MBM7"/>
<accession>A0A242MBM7</accession>
<gene>
    <name evidence="1" type="ORF">PAMC26577_33080</name>
</gene>
<evidence type="ECO:0000313" key="1">
    <source>
        <dbReference type="EMBL" id="OTP68612.1"/>
    </source>
</evidence>
<comment type="caution">
    <text evidence="1">The sequence shown here is derived from an EMBL/GenBank/DDBJ whole genome shotgun (WGS) entry which is preliminary data.</text>
</comment>
<name>A0A242MBM7_CABSO</name>
<reference evidence="1 2" key="1">
    <citation type="submission" date="2017-03" db="EMBL/GenBank/DDBJ databases">
        <title>Genome analysis of strain PAMC 26577.</title>
        <authorList>
            <person name="Oh H.-M."/>
            <person name="Yang J.-A."/>
        </authorList>
    </citation>
    <scope>NUCLEOTIDE SEQUENCE [LARGE SCALE GENOMIC DNA]</scope>
    <source>
        <strain evidence="1 2">PAMC 26577</strain>
    </source>
</reference>
<organism evidence="1 2">
    <name type="scientific">Caballeronia sordidicola</name>
    <name type="common">Burkholderia sordidicola</name>
    <dbReference type="NCBI Taxonomy" id="196367"/>
    <lineage>
        <taxon>Bacteria</taxon>
        <taxon>Pseudomonadati</taxon>
        <taxon>Pseudomonadota</taxon>
        <taxon>Betaproteobacteria</taxon>
        <taxon>Burkholderiales</taxon>
        <taxon>Burkholderiaceae</taxon>
        <taxon>Caballeronia</taxon>
    </lineage>
</organism>
<evidence type="ECO:0000313" key="2">
    <source>
        <dbReference type="Proteomes" id="UP000195221"/>
    </source>
</evidence>
<dbReference type="Proteomes" id="UP000195221">
    <property type="component" value="Unassembled WGS sequence"/>
</dbReference>
<protein>
    <submittedName>
        <fullName evidence="1">Uncharacterized protein</fullName>
    </submittedName>
</protein>